<sequence length="399" mass="45619">MCEDNRIKIPEELGQVVEDSLRKVKKIHRRKVFCKVCLTAGACAAAITLLLVWGFKNPVMASKLPAIGHLFSQIEKDVSYKGNFSSKANILLPEDKGSRTDSPYIQESNGITISVTETYCNNLAVYLAVEIYNEEAFPDDFMATKYDENYIDGYDVLRMDSIDTFSFDSPKSSYEPFQIQGNYKDAHTFIGIIRAETGAANFRLEQDTEVPETFQYELNISSLSGYIYSGWVEDTYIDPVTGEEGICRHLDGQESKVYKGNWNFKFDLKIDPAQIQTVTLNDVNDKGVGIKEVVKTPFEITATYVHPEGTKAYDYALVICDANGDFLDFQGENTRNTYQTYERNTDTVSIFLFENEQFWSGLVQYYWAEDYETKRKTKTFAEYLEEHALYSTHVDFTDK</sequence>
<dbReference type="Proteomes" id="UP001600941">
    <property type="component" value="Unassembled WGS sequence"/>
</dbReference>
<keyword evidence="4" id="KW-1185">Reference proteome</keyword>
<evidence type="ECO:0000259" key="2">
    <source>
        <dbReference type="Pfam" id="PF13786"/>
    </source>
</evidence>
<evidence type="ECO:0000313" key="4">
    <source>
        <dbReference type="Proteomes" id="UP001600941"/>
    </source>
</evidence>
<proteinExistence type="predicted"/>
<evidence type="ECO:0000256" key="1">
    <source>
        <dbReference type="SAM" id="Phobius"/>
    </source>
</evidence>
<keyword evidence="1" id="KW-0472">Membrane</keyword>
<keyword evidence="1" id="KW-1133">Transmembrane helix</keyword>
<keyword evidence="1" id="KW-0812">Transmembrane</keyword>
<evidence type="ECO:0000313" key="3">
    <source>
        <dbReference type="EMBL" id="GAA6500832.1"/>
    </source>
</evidence>
<name>A0ABQ0BWB7_9FIRM</name>
<comment type="caution">
    <text evidence="3">The sequence shown here is derived from an EMBL/GenBank/DDBJ whole genome shotgun (WGS) entry which is preliminary data.</text>
</comment>
<dbReference type="InterPro" id="IPR025436">
    <property type="entry name" value="DUF4179"/>
</dbReference>
<feature type="domain" description="DUF4179" evidence="2">
    <location>
        <begin position="39"/>
        <end position="131"/>
    </location>
</feature>
<reference evidence="3 4" key="1">
    <citation type="submission" date="2024-04" db="EMBL/GenBank/DDBJ databases">
        <title>Defined microbial consortia suppress multidrug-resistant proinflammatory Enterobacteriaceae via ecological control.</title>
        <authorList>
            <person name="Furuichi M."/>
            <person name="Kawaguchi T."/>
            <person name="Pust M."/>
            <person name="Yasuma K."/>
            <person name="Plichta D."/>
            <person name="Hasegawa N."/>
            <person name="Ohya T."/>
            <person name="Bhattarai S."/>
            <person name="Sasajima S."/>
            <person name="Aoto Y."/>
            <person name="Tuganbaev T."/>
            <person name="Yaginuma M."/>
            <person name="Ueda M."/>
            <person name="Okahashi N."/>
            <person name="Amafuji K."/>
            <person name="Kiridooshi Y."/>
            <person name="Sugita K."/>
            <person name="Strazar M."/>
            <person name="Skelly A."/>
            <person name="Suda W."/>
            <person name="Hattori M."/>
            <person name="Nakamoto N."/>
            <person name="Caballero S."/>
            <person name="Norman J."/>
            <person name="Olle B."/>
            <person name="Tanoue T."/>
            <person name="Arita M."/>
            <person name="Bucci V."/>
            <person name="Atarashi K."/>
            <person name="Xavier R."/>
            <person name="Honda K."/>
        </authorList>
    </citation>
    <scope>NUCLEOTIDE SEQUENCE [LARGE SCALE GENOMIC DNA]</scope>
    <source>
        <strain evidence="4">k34-0107-D12</strain>
    </source>
</reference>
<organism evidence="3 4">
    <name type="scientific">Blautia parvula</name>
    <dbReference type="NCBI Taxonomy" id="2877527"/>
    <lineage>
        <taxon>Bacteria</taxon>
        <taxon>Bacillati</taxon>
        <taxon>Bacillota</taxon>
        <taxon>Clostridia</taxon>
        <taxon>Lachnospirales</taxon>
        <taxon>Lachnospiraceae</taxon>
        <taxon>Blautia</taxon>
    </lineage>
</organism>
<dbReference type="Gene3D" id="2.60.40.1630">
    <property type="entry name" value="bacillus anthracis domain"/>
    <property type="match status" value="1"/>
</dbReference>
<accession>A0ABQ0BWB7</accession>
<dbReference type="RefSeq" id="WP_227211087.1">
    <property type="nucleotide sequence ID" value="NZ_BAABZQ010000001.1"/>
</dbReference>
<protein>
    <recommendedName>
        <fullName evidence="2">DUF4179 domain-containing protein</fullName>
    </recommendedName>
</protein>
<dbReference type="EMBL" id="BAABZQ010000001">
    <property type="protein sequence ID" value="GAA6500832.1"/>
    <property type="molecule type" value="Genomic_DNA"/>
</dbReference>
<dbReference type="Pfam" id="PF13786">
    <property type="entry name" value="DUF4179"/>
    <property type="match status" value="1"/>
</dbReference>
<gene>
    <name evidence="3" type="ORF">K340107D12_36480</name>
</gene>
<feature type="transmembrane region" description="Helical" evidence="1">
    <location>
        <begin position="32"/>
        <end position="55"/>
    </location>
</feature>